<protein>
    <submittedName>
        <fullName evidence="2">Uncharacterized protein</fullName>
    </submittedName>
</protein>
<evidence type="ECO:0000313" key="2">
    <source>
        <dbReference type="EMBL" id="KRV48590.1"/>
    </source>
</evidence>
<accession>A0A0T6LR40</accession>
<keyword evidence="1" id="KW-1133">Transmembrane helix</keyword>
<feature type="transmembrane region" description="Helical" evidence="1">
    <location>
        <begin position="35"/>
        <end position="58"/>
    </location>
</feature>
<dbReference type="EMBL" id="LLZU01000021">
    <property type="protein sequence ID" value="KRV48590.1"/>
    <property type="molecule type" value="Genomic_DNA"/>
</dbReference>
<keyword evidence="3" id="KW-1185">Reference proteome</keyword>
<feature type="transmembrane region" description="Helical" evidence="1">
    <location>
        <begin position="6"/>
        <end position="28"/>
    </location>
</feature>
<dbReference type="Proteomes" id="UP000050867">
    <property type="component" value="Unassembled WGS sequence"/>
</dbReference>
<comment type="caution">
    <text evidence="2">The sequence shown here is derived from an EMBL/GenBank/DDBJ whole genome shotgun (WGS) entry which is preliminary data.</text>
</comment>
<proteinExistence type="predicted"/>
<keyword evidence="1" id="KW-0472">Membrane</keyword>
<name>A0A0T6LR40_WENVI</name>
<evidence type="ECO:0000256" key="1">
    <source>
        <dbReference type="SAM" id="Phobius"/>
    </source>
</evidence>
<gene>
    <name evidence="2" type="ORF">AQ490_24650</name>
</gene>
<sequence length="61" mass="6100">MSTLALAVVMEAAVTGLMISFGLAYLAYRRPAAVAPLGIALASAELMMTMVVLVVSAGTGG</sequence>
<organism evidence="2 3">
    <name type="scientific">Wenjunlia vitaminophila</name>
    <name type="common">Streptomyces vitaminophilus</name>
    <dbReference type="NCBI Taxonomy" id="76728"/>
    <lineage>
        <taxon>Bacteria</taxon>
        <taxon>Bacillati</taxon>
        <taxon>Actinomycetota</taxon>
        <taxon>Actinomycetes</taxon>
        <taxon>Kitasatosporales</taxon>
        <taxon>Streptomycetaceae</taxon>
        <taxon>Wenjunlia</taxon>
    </lineage>
</organism>
<reference evidence="2 3" key="1">
    <citation type="submission" date="2015-10" db="EMBL/GenBank/DDBJ databases">
        <title>Draft genome sequence of pyrrolomycin-producing Streptomyces vitaminophilus.</title>
        <authorList>
            <person name="Graham D.E."/>
            <person name="Mahan K.M."/>
            <person name="Klingeman D.M."/>
            <person name="Hettich R.L."/>
            <person name="Parry R.J."/>
        </authorList>
    </citation>
    <scope>NUCLEOTIDE SEQUENCE [LARGE SCALE GENOMIC DNA]</scope>
    <source>
        <strain evidence="2 3">ATCC 31673</strain>
    </source>
</reference>
<evidence type="ECO:0000313" key="3">
    <source>
        <dbReference type="Proteomes" id="UP000050867"/>
    </source>
</evidence>
<keyword evidence="1" id="KW-0812">Transmembrane</keyword>
<dbReference type="AlphaFoldDB" id="A0A0T6LR40"/>
<dbReference type="RefSeq" id="WP_018385999.1">
    <property type="nucleotide sequence ID" value="NZ_LLZU01000021.1"/>
</dbReference>